<sequence length="91" mass="10399">MGNVDPKLFIDEGQKRSLMYLRGVSFEDTPKGFSFVKGWTPSPDVRRWSSGHSLSDKISMPSSIETSIAASEWLLHCFLLLRRHVDLCWGR</sequence>
<name>A0AAV4THT5_9ARAC</name>
<evidence type="ECO:0000313" key="1">
    <source>
        <dbReference type="EMBL" id="GIY46183.1"/>
    </source>
</evidence>
<dbReference type="AlphaFoldDB" id="A0AAV4THT5"/>
<proteinExistence type="predicted"/>
<reference evidence="1 2" key="1">
    <citation type="submission" date="2021-06" db="EMBL/GenBank/DDBJ databases">
        <title>Caerostris darwini draft genome.</title>
        <authorList>
            <person name="Kono N."/>
            <person name="Arakawa K."/>
        </authorList>
    </citation>
    <scope>NUCLEOTIDE SEQUENCE [LARGE SCALE GENOMIC DNA]</scope>
</reference>
<comment type="caution">
    <text evidence="1">The sequence shown here is derived from an EMBL/GenBank/DDBJ whole genome shotgun (WGS) entry which is preliminary data.</text>
</comment>
<organism evidence="1 2">
    <name type="scientific">Caerostris darwini</name>
    <dbReference type="NCBI Taxonomy" id="1538125"/>
    <lineage>
        <taxon>Eukaryota</taxon>
        <taxon>Metazoa</taxon>
        <taxon>Ecdysozoa</taxon>
        <taxon>Arthropoda</taxon>
        <taxon>Chelicerata</taxon>
        <taxon>Arachnida</taxon>
        <taxon>Araneae</taxon>
        <taxon>Araneomorphae</taxon>
        <taxon>Entelegynae</taxon>
        <taxon>Araneoidea</taxon>
        <taxon>Araneidae</taxon>
        <taxon>Caerostris</taxon>
    </lineage>
</organism>
<evidence type="ECO:0000313" key="2">
    <source>
        <dbReference type="Proteomes" id="UP001054837"/>
    </source>
</evidence>
<dbReference type="Proteomes" id="UP001054837">
    <property type="component" value="Unassembled WGS sequence"/>
</dbReference>
<accession>A0AAV4THT5</accession>
<gene>
    <name evidence="1" type="ORF">CDAR_401351</name>
</gene>
<protein>
    <submittedName>
        <fullName evidence="1">Uncharacterized protein</fullName>
    </submittedName>
</protein>
<keyword evidence="2" id="KW-1185">Reference proteome</keyword>
<dbReference type="EMBL" id="BPLQ01009722">
    <property type="protein sequence ID" value="GIY46183.1"/>
    <property type="molecule type" value="Genomic_DNA"/>
</dbReference>